<sequence>MEFKFISSFVVILVVVGMDHVVEAGFPKDHYVICNVYCVGTEEVFDHKSVLECIALVDVCGLDDWRGGLHLHRRLHPGLRHQRQNL</sequence>
<protein>
    <submittedName>
        <fullName evidence="2">Uncharacterized protein</fullName>
    </submittedName>
</protein>
<feature type="chain" id="PRO_5046062057" evidence="1">
    <location>
        <begin position="25"/>
        <end position="86"/>
    </location>
</feature>
<gene>
    <name evidence="2" type="ORF">IPOD504_LOCUS10280</name>
</gene>
<feature type="signal peptide" evidence="1">
    <location>
        <begin position="1"/>
        <end position="24"/>
    </location>
</feature>
<keyword evidence="3" id="KW-1185">Reference proteome</keyword>
<feature type="non-terminal residue" evidence="2">
    <location>
        <position position="86"/>
    </location>
</feature>
<name>A0ABN8IL46_9NEOP</name>
<dbReference type="Proteomes" id="UP000837857">
    <property type="component" value="Chromosome 24"/>
</dbReference>
<dbReference type="EMBL" id="OW152836">
    <property type="protein sequence ID" value="CAH2057511.1"/>
    <property type="molecule type" value="Genomic_DNA"/>
</dbReference>
<evidence type="ECO:0000313" key="3">
    <source>
        <dbReference type="Proteomes" id="UP000837857"/>
    </source>
</evidence>
<accession>A0ABN8IL46</accession>
<keyword evidence="1" id="KW-0732">Signal</keyword>
<evidence type="ECO:0000256" key="1">
    <source>
        <dbReference type="SAM" id="SignalP"/>
    </source>
</evidence>
<organism evidence="2 3">
    <name type="scientific">Iphiclides podalirius</name>
    <name type="common">scarce swallowtail</name>
    <dbReference type="NCBI Taxonomy" id="110791"/>
    <lineage>
        <taxon>Eukaryota</taxon>
        <taxon>Metazoa</taxon>
        <taxon>Ecdysozoa</taxon>
        <taxon>Arthropoda</taxon>
        <taxon>Hexapoda</taxon>
        <taxon>Insecta</taxon>
        <taxon>Pterygota</taxon>
        <taxon>Neoptera</taxon>
        <taxon>Endopterygota</taxon>
        <taxon>Lepidoptera</taxon>
        <taxon>Glossata</taxon>
        <taxon>Ditrysia</taxon>
        <taxon>Papilionoidea</taxon>
        <taxon>Papilionidae</taxon>
        <taxon>Papilioninae</taxon>
        <taxon>Iphiclides</taxon>
    </lineage>
</organism>
<proteinExistence type="predicted"/>
<evidence type="ECO:0000313" key="2">
    <source>
        <dbReference type="EMBL" id="CAH2057511.1"/>
    </source>
</evidence>
<reference evidence="2" key="1">
    <citation type="submission" date="2022-03" db="EMBL/GenBank/DDBJ databases">
        <authorList>
            <person name="Martin H S."/>
        </authorList>
    </citation>
    <scope>NUCLEOTIDE SEQUENCE</scope>
</reference>